<proteinExistence type="predicted"/>
<dbReference type="EMBL" id="UFSW01000002">
    <property type="protein sequence ID" value="SUV40321.1"/>
    <property type="molecule type" value="Genomic_DNA"/>
</dbReference>
<sequence>MTAKKQDLVREIATRASAVDYWAFMHYLPNPDPVLKKWVRTSRHTVKFYQIATWVVVFAAVKRQLKGWNGDLPQRVIKSR</sequence>
<accession>A0A380Z041</accession>
<dbReference type="AlphaFoldDB" id="A0A380Z041"/>
<name>A0A380Z041_AVIPA</name>
<protein>
    <submittedName>
        <fullName evidence="1">Uncharacterized protein</fullName>
    </submittedName>
</protein>
<dbReference type="Proteomes" id="UP000254620">
    <property type="component" value="Unassembled WGS sequence"/>
</dbReference>
<evidence type="ECO:0000313" key="2">
    <source>
        <dbReference type="Proteomes" id="UP000254620"/>
    </source>
</evidence>
<evidence type="ECO:0000313" key="1">
    <source>
        <dbReference type="EMBL" id="SUV40321.1"/>
    </source>
</evidence>
<organism evidence="1 2">
    <name type="scientific">Avibacterium paragallinarum</name>
    <name type="common">Haemophilus gallinarum</name>
    <dbReference type="NCBI Taxonomy" id="728"/>
    <lineage>
        <taxon>Bacteria</taxon>
        <taxon>Pseudomonadati</taxon>
        <taxon>Pseudomonadota</taxon>
        <taxon>Gammaproteobacteria</taxon>
        <taxon>Pasteurellales</taxon>
        <taxon>Pasteurellaceae</taxon>
        <taxon>Avibacterium</taxon>
    </lineage>
</organism>
<reference evidence="1 2" key="1">
    <citation type="submission" date="2018-06" db="EMBL/GenBank/DDBJ databases">
        <authorList>
            <consortium name="Pathogen Informatics"/>
            <person name="Doyle S."/>
        </authorList>
    </citation>
    <scope>NUCLEOTIDE SEQUENCE [LARGE SCALE GENOMIC DNA]</scope>
    <source>
        <strain evidence="1 2">NCTC10926</strain>
    </source>
</reference>
<gene>
    <name evidence="1" type="ORF">NCTC10926_02359</name>
</gene>